<dbReference type="Proteomes" id="UP000252800">
    <property type="component" value="Unassembled WGS sequence"/>
</dbReference>
<dbReference type="AlphaFoldDB" id="A0A366SJQ7"/>
<dbReference type="InterPro" id="IPR051309">
    <property type="entry name" value="ABCF_ATPase"/>
</dbReference>
<dbReference type="InterPro" id="IPR003439">
    <property type="entry name" value="ABC_transporter-like_ATP-bd"/>
</dbReference>
<dbReference type="GO" id="GO:0016887">
    <property type="term" value="F:ATP hydrolysis activity"/>
    <property type="evidence" value="ECO:0007669"/>
    <property type="project" value="InterPro"/>
</dbReference>
<dbReference type="InterPro" id="IPR003593">
    <property type="entry name" value="AAA+_ATPase"/>
</dbReference>
<evidence type="ECO:0000313" key="5">
    <source>
        <dbReference type="Proteomes" id="UP000252800"/>
    </source>
</evidence>
<reference evidence="4 5" key="1">
    <citation type="submission" date="2015-06" db="EMBL/GenBank/DDBJ databases">
        <title>The Genome Sequence of Enterococcus cecorum 170AEA1.</title>
        <authorList>
            <consortium name="The Broad Institute Genomics Platform"/>
            <consortium name="The Broad Institute Genome Sequencing Center for Infectious Disease"/>
            <person name="Earl A.M."/>
            <person name="Van Tyne D."/>
            <person name="Lebreton F."/>
            <person name="Saavedra J.T."/>
            <person name="Gilmore M.S."/>
            <person name="Manson McGuire A."/>
            <person name="Clock S."/>
            <person name="Crupain M."/>
            <person name="Rangan U."/>
            <person name="Young S."/>
            <person name="Abouelleil A."/>
            <person name="Cao P."/>
            <person name="Chapman S.B."/>
            <person name="Griggs A."/>
            <person name="Priest M."/>
            <person name="Shea T."/>
            <person name="Wortman J."/>
            <person name="Nusbaum C."/>
            <person name="Birren B."/>
        </authorList>
    </citation>
    <scope>NUCLEOTIDE SEQUENCE [LARGE SCALE GENOMIC DNA]</scope>
    <source>
        <strain evidence="4 5">170AEA1</strain>
    </source>
</reference>
<dbReference type="SMART" id="SM00382">
    <property type="entry name" value="AAA"/>
    <property type="match status" value="1"/>
</dbReference>
<sequence>MSNIQISNLSFQYEGSFDTIFDQVNLHLDTTWKLGFIGRNGRGKTTFLKILAGQLPYKGEIHASVPMLYFPYAVHDEQRTQMAFEVAQTVNPLAEDWEIIRELTMLQFDIEHLYLPYHQLSNGEQTKLLLASLFAGEARFLLIDEPTNHLDDEARTSVSNYLQQKSGFILVSHDRKLLDSCIDHVLALNKANIELQQGNFSSWYENKKRQEQFELQQNESLKKEIKRLGQSARQKSGWSDQVEATKIGHGVADRGFVGHKAAKMMKRSKVQEARMNQAIEDKKKLLKNVEEVEQLTLPILDFPKKRMIYVENLNIYFNYHTLYENPVSFEVD</sequence>
<dbReference type="Gene3D" id="3.40.50.300">
    <property type="entry name" value="P-loop containing nucleotide triphosphate hydrolases"/>
    <property type="match status" value="1"/>
</dbReference>
<organism evidence="4 5">
    <name type="scientific">Enterococcus cecorum</name>
    <dbReference type="NCBI Taxonomy" id="44008"/>
    <lineage>
        <taxon>Bacteria</taxon>
        <taxon>Bacillati</taxon>
        <taxon>Bacillota</taxon>
        <taxon>Bacilli</taxon>
        <taxon>Lactobacillales</taxon>
        <taxon>Enterococcaceae</taxon>
        <taxon>Enterococcus</taxon>
    </lineage>
</organism>
<accession>A0A366SJQ7</accession>
<keyword evidence="2" id="KW-0067">ATP-binding</keyword>
<dbReference type="InterPro" id="IPR027417">
    <property type="entry name" value="P-loop_NTPase"/>
</dbReference>
<protein>
    <recommendedName>
        <fullName evidence="3">ABC transporter domain-containing protein</fullName>
    </recommendedName>
</protein>
<proteinExistence type="predicted"/>
<dbReference type="EMBL" id="LEOY01000003">
    <property type="protein sequence ID" value="RBR31148.1"/>
    <property type="molecule type" value="Genomic_DNA"/>
</dbReference>
<dbReference type="SUPFAM" id="SSF52540">
    <property type="entry name" value="P-loop containing nucleoside triphosphate hydrolases"/>
    <property type="match status" value="1"/>
</dbReference>
<dbReference type="PROSITE" id="PS50893">
    <property type="entry name" value="ABC_TRANSPORTER_2"/>
    <property type="match status" value="1"/>
</dbReference>
<evidence type="ECO:0000313" key="4">
    <source>
        <dbReference type="EMBL" id="RBR31148.1"/>
    </source>
</evidence>
<dbReference type="GO" id="GO:0005524">
    <property type="term" value="F:ATP binding"/>
    <property type="evidence" value="ECO:0007669"/>
    <property type="project" value="UniProtKB-KW"/>
</dbReference>
<keyword evidence="1" id="KW-0547">Nucleotide-binding</keyword>
<evidence type="ECO:0000256" key="1">
    <source>
        <dbReference type="ARBA" id="ARBA00022741"/>
    </source>
</evidence>
<dbReference type="PANTHER" id="PTHR42855:SF2">
    <property type="entry name" value="DRUG RESISTANCE ABC TRANSPORTER,ATP-BINDING PROTEIN"/>
    <property type="match status" value="1"/>
</dbReference>
<comment type="caution">
    <text evidence="4">The sequence shown here is derived from an EMBL/GenBank/DDBJ whole genome shotgun (WGS) entry which is preliminary data.</text>
</comment>
<dbReference type="CDD" id="cd03221">
    <property type="entry name" value="ABCF_EF-3"/>
    <property type="match status" value="1"/>
</dbReference>
<name>A0A366SJQ7_9ENTE</name>
<dbReference type="RefSeq" id="WP_275887555.1">
    <property type="nucleotide sequence ID" value="NZ_KZ845740.1"/>
</dbReference>
<feature type="domain" description="ABC transporter" evidence="3">
    <location>
        <begin position="4"/>
        <end position="215"/>
    </location>
</feature>
<dbReference type="PANTHER" id="PTHR42855">
    <property type="entry name" value="ABC TRANSPORTER ATP-BINDING SUBUNIT"/>
    <property type="match status" value="1"/>
</dbReference>
<evidence type="ECO:0000259" key="3">
    <source>
        <dbReference type="PROSITE" id="PS50893"/>
    </source>
</evidence>
<dbReference type="Pfam" id="PF00005">
    <property type="entry name" value="ABC_tran"/>
    <property type="match status" value="1"/>
</dbReference>
<gene>
    <name evidence="4" type="ORF">EB18_00621</name>
</gene>
<evidence type="ECO:0000256" key="2">
    <source>
        <dbReference type="ARBA" id="ARBA00022840"/>
    </source>
</evidence>